<dbReference type="eggNOG" id="arCOG07605">
    <property type="taxonomic scope" value="Archaea"/>
</dbReference>
<evidence type="ECO:0000256" key="5">
    <source>
        <dbReference type="SAM" id="MobiDB-lite"/>
    </source>
</evidence>
<dbReference type="GO" id="GO:0000156">
    <property type="term" value="F:phosphorelay response regulator activity"/>
    <property type="evidence" value="ECO:0007669"/>
    <property type="project" value="TreeGrafter"/>
</dbReference>
<dbReference type="GO" id="GO:0004673">
    <property type="term" value="F:protein histidine kinase activity"/>
    <property type="evidence" value="ECO:0007669"/>
    <property type="project" value="UniProtKB-EC"/>
</dbReference>
<evidence type="ECO:0000256" key="1">
    <source>
        <dbReference type="ARBA" id="ARBA00000085"/>
    </source>
</evidence>
<dbReference type="InterPro" id="IPR003594">
    <property type="entry name" value="HATPase_dom"/>
</dbReference>
<dbReference type="PANTHER" id="PTHR42878">
    <property type="entry name" value="TWO-COMPONENT HISTIDINE KINASE"/>
    <property type="match status" value="1"/>
</dbReference>
<feature type="compositionally biased region" description="Low complexity" evidence="5">
    <location>
        <begin position="156"/>
        <end position="167"/>
    </location>
</feature>
<evidence type="ECO:0000313" key="8">
    <source>
        <dbReference type="Proteomes" id="UP000001903"/>
    </source>
</evidence>
<keyword evidence="4" id="KW-0418">Kinase</keyword>
<dbReference type="Proteomes" id="UP000001903">
    <property type="component" value="Chromosome"/>
</dbReference>
<protein>
    <recommendedName>
        <fullName evidence="2">histidine kinase</fullName>
        <ecNumber evidence="2">2.7.13.3</ecNumber>
    </recommendedName>
</protein>
<keyword evidence="7" id="KW-0067">ATP-binding</keyword>
<keyword evidence="3" id="KW-0808">Transferase</keyword>
<reference evidence="7 8" key="1">
    <citation type="journal article" date="2010" name="Stand. Genomic Sci.">
        <title>Complete genome sequence of Haloterrigena turkmenica type strain (4k).</title>
        <authorList>
            <person name="Saunders E."/>
            <person name="Tindall B.J."/>
            <person name="Fahnrich R."/>
            <person name="Lapidus A."/>
            <person name="Copeland A."/>
            <person name="Del Rio T.G."/>
            <person name="Lucas S."/>
            <person name="Chen F."/>
            <person name="Tice H."/>
            <person name="Cheng J.F."/>
            <person name="Han C."/>
            <person name="Detter J.C."/>
            <person name="Bruce D."/>
            <person name="Goodwin L."/>
            <person name="Chain P."/>
            <person name="Pitluck S."/>
            <person name="Pati A."/>
            <person name="Ivanova N."/>
            <person name="Mavromatis K."/>
            <person name="Chen A."/>
            <person name="Palaniappan K."/>
            <person name="Land M."/>
            <person name="Hauser L."/>
            <person name="Chang Y.J."/>
            <person name="Jeffries C.D."/>
            <person name="Brettin T."/>
            <person name="Rohde M."/>
            <person name="Goker M."/>
            <person name="Bristow J."/>
            <person name="Eisen J.A."/>
            <person name="Markowitz V."/>
            <person name="Hugenholtz P."/>
            <person name="Klenk H.P."/>
            <person name="Kyrpides N.C."/>
        </authorList>
    </citation>
    <scope>NUCLEOTIDE SEQUENCE [LARGE SCALE GENOMIC DNA]</scope>
    <source>
        <strain evidence="8">ATCC 51198 / DSM 5511 / JCM 9101 / NCIMB 13204 / VKM B-1734 / 4k</strain>
    </source>
</reference>
<evidence type="ECO:0000256" key="4">
    <source>
        <dbReference type="ARBA" id="ARBA00022777"/>
    </source>
</evidence>
<evidence type="ECO:0000313" key="7">
    <source>
        <dbReference type="EMBL" id="ADB59604.1"/>
    </source>
</evidence>
<feature type="region of interest" description="Disordered" evidence="5">
    <location>
        <begin position="1"/>
        <end position="21"/>
    </location>
</feature>
<dbReference type="STRING" id="543526.Htur_0707"/>
<dbReference type="InterPro" id="IPR050351">
    <property type="entry name" value="BphY/WalK/GraS-like"/>
</dbReference>
<dbReference type="RefSeq" id="WP_012941925.1">
    <property type="nucleotide sequence ID" value="NC_013743.1"/>
</dbReference>
<dbReference type="EC" id="2.7.13.3" evidence="2"/>
<name>D2RWZ2_HALTV</name>
<dbReference type="InterPro" id="IPR036890">
    <property type="entry name" value="HATPase_C_sf"/>
</dbReference>
<dbReference type="GeneID" id="8741289"/>
<dbReference type="SUPFAM" id="SSF55874">
    <property type="entry name" value="ATPase domain of HSP90 chaperone/DNA topoisomerase II/histidine kinase"/>
    <property type="match status" value="1"/>
</dbReference>
<dbReference type="AlphaFoldDB" id="D2RWZ2"/>
<comment type="catalytic activity">
    <reaction evidence="1">
        <text>ATP + protein L-histidine = ADP + protein N-phospho-L-histidine.</text>
        <dbReference type="EC" id="2.7.13.3"/>
    </reaction>
</comment>
<dbReference type="OrthoDB" id="106630at2157"/>
<dbReference type="GO" id="GO:0007234">
    <property type="term" value="P:osmosensory signaling via phosphorelay pathway"/>
    <property type="evidence" value="ECO:0007669"/>
    <property type="project" value="TreeGrafter"/>
</dbReference>
<keyword evidence="7" id="KW-0547">Nucleotide-binding</keyword>
<dbReference type="Pfam" id="PF02518">
    <property type="entry name" value="HATPase_c"/>
    <property type="match status" value="1"/>
</dbReference>
<dbReference type="PANTHER" id="PTHR42878:SF15">
    <property type="entry name" value="BACTERIOPHYTOCHROME"/>
    <property type="match status" value="1"/>
</dbReference>
<evidence type="ECO:0000256" key="2">
    <source>
        <dbReference type="ARBA" id="ARBA00012438"/>
    </source>
</evidence>
<feature type="region of interest" description="Disordered" evidence="5">
    <location>
        <begin position="141"/>
        <end position="167"/>
    </location>
</feature>
<dbReference type="EMBL" id="CP001860">
    <property type="protein sequence ID" value="ADB59604.1"/>
    <property type="molecule type" value="Genomic_DNA"/>
</dbReference>
<accession>D2RWZ2</accession>
<evidence type="ECO:0000259" key="6">
    <source>
        <dbReference type="Pfam" id="PF02518"/>
    </source>
</evidence>
<evidence type="ECO:0000256" key="3">
    <source>
        <dbReference type="ARBA" id="ARBA00022679"/>
    </source>
</evidence>
<keyword evidence="8" id="KW-1185">Reference proteome</keyword>
<organism evidence="7 8">
    <name type="scientific">Haloterrigena turkmenica (strain ATCC 51198 / DSM 5511 / JCM 9101 / NCIMB 13204 / VKM B-1734 / 4k)</name>
    <name type="common">Halococcus turkmenicus</name>
    <dbReference type="NCBI Taxonomy" id="543526"/>
    <lineage>
        <taxon>Archaea</taxon>
        <taxon>Methanobacteriati</taxon>
        <taxon>Methanobacteriota</taxon>
        <taxon>Stenosarchaea group</taxon>
        <taxon>Halobacteria</taxon>
        <taxon>Halobacteriales</taxon>
        <taxon>Natrialbaceae</taxon>
        <taxon>Haloterrigena</taxon>
    </lineage>
</organism>
<gene>
    <name evidence="7" type="ordered locus">Htur_0707</name>
</gene>
<dbReference type="HOGENOM" id="CLU_1590853_0_0_2"/>
<feature type="domain" description="Histidine kinase/HSP90-like ATPase" evidence="6">
    <location>
        <begin position="74"/>
        <end position="148"/>
    </location>
</feature>
<dbReference type="Gene3D" id="3.30.565.10">
    <property type="entry name" value="Histidine kinase-like ATPase, C-terminal domain"/>
    <property type="match status" value="1"/>
</dbReference>
<sequence>MAAVDSSIGQQALESPDHGRVLDDAAGRGVLKMEYAVALENALTDLEDVLTDLEERTEKTGAKITVDSFSRRDGDPGRLRQELRNPLDSAITYAGQQTPRISVLADKHRQEWTISVRDRGIGIDPADADRLFQVFDRLHSSEASERTGTVPAPSETDTATGTTTDYE</sequence>
<dbReference type="KEGG" id="htu:Htur_0707"/>
<dbReference type="GO" id="GO:0005524">
    <property type="term" value="F:ATP binding"/>
    <property type="evidence" value="ECO:0007669"/>
    <property type="project" value="UniProtKB-KW"/>
</dbReference>
<proteinExistence type="predicted"/>
<dbReference type="GO" id="GO:0030295">
    <property type="term" value="F:protein kinase activator activity"/>
    <property type="evidence" value="ECO:0007669"/>
    <property type="project" value="TreeGrafter"/>
</dbReference>